<feature type="domain" description="Helicase HerA central" evidence="5">
    <location>
        <begin position="46"/>
        <end position="265"/>
    </location>
</feature>
<name>L0KSM8_METHD</name>
<proteinExistence type="inferred from homology"/>
<comment type="catalytic activity">
    <reaction evidence="4">
        <text>ATP + H2O = ADP + phosphate + H(+)</text>
        <dbReference type="Rhea" id="RHEA:13065"/>
        <dbReference type="ChEBI" id="CHEBI:15377"/>
        <dbReference type="ChEBI" id="CHEBI:15378"/>
        <dbReference type="ChEBI" id="CHEBI:30616"/>
        <dbReference type="ChEBI" id="CHEBI:43474"/>
        <dbReference type="ChEBI" id="CHEBI:456216"/>
        <dbReference type="EC" id="5.6.2.4"/>
    </reaction>
</comment>
<dbReference type="PANTHER" id="PTHR42957">
    <property type="entry name" value="HELICASE MJ1565-RELATED"/>
    <property type="match status" value="1"/>
</dbReference>
<evidence type="ECO:0000256" key="1">
    <source>
        <dbReference type="ARBA" id="ARBA00007816"/>
    </source>
</evidence>
<keyword evidence="7" id="KW-1185">Reference proteome</keyword>
<dbReference type="EMBL" id="CP003362">
    <property type="protein sequence ID" value="AGB48422.1"/>
    <property type="molecule type" value="Genomic_DNA"/>
</dbReference>
<dbReference type="GO" id="GO:0043139">
    <property type="term" value="F:5'-3' DNA helicase activity"/>
    <property type="evidence" value="ECO:0007669"/>
    <property type="project" value="UniProtKB-EC"/>
</dbReference>
<evidence type="ECO:0000313" key="7">
    <source>
        <dbReference type="Proteomes" id="UP000010866"/>
    </source>
</evidence>
<evidence type="ECO:0000259" key="5">
    <source>
        <dbReference type="Pfam" id="PF01935"/>
    </source>
</evidence>
<dbReference type="OrthoDB" id="107033at2157"/>
<dbReference type="Pfam" id="PF01935">
    <property type="entry name" value="DUF87"/>
    <property type="match status" value="1"/>
</dbReference>
<dbReference type="SUPFAM" id="SSF52540">
    <property type="entry name" value="P-loop containing nucleoside triphosphate hydrolases"/>
    <property type="match status" value="1"/>
</dbReference>
<comment type="similarity">
    <text evidence="1">Belongs to the HerA family.</text>
</comment>
<evidence type="ECO:0000256" key="3">
    <source>
        <dbReference type="ARBA" id="ARBA00048954"/>
    </source>
</evidence>
<evidence type="ECO:0000256" key="2">
    <source>
        <dbReference type="ARBA" id="ARBA00034617"/>
    </source>
</evidence>
<evidence type="ECO:0000313" key="6">
    <source>
        <dbReference type="EMBL" id="AGB48422.1"/>
    </source>
</evidence>
<sequence>MNAISNTVEAGVAKNRYVLGRRSGGEQGLLNLGRYLALDGSAASHVGLDALGPHCILICGKRGYGKSYTMGTLVEEISLLPQHIRNNIASLVIDTMGIFWTMEKANEPQKILLNQWSLNPNKINIKLFVPSGSIKKYDEQQIEALPYSIPISSMDGYSWCQLFSIDEVSPLGVLFIRVIAELRSMHERFSFDTIMDMVMEDERADNVTKSAAENYIRNASSWGVFTEEGVHVKDLVGRGCTTVLDVSTLRDHDVRAAVVGQISKEIYYKRLEARRSEERMAMGCAQDNTGMPMIWMFIDEAHLFVPTGRKTLASDILINEWLRQGRQPGLSLILATQRPSALDPEVASQSDILICHRLTAAEDINALESFRPSYMKENIGDSIRKIGMEQGIAFILDDTTEAAHVIKMRPRLSWHGGNEPSALGHKNQ</sequence>
<comment type="catalytic activity">
    <reaction evidence="2">
        <text>Couples ATP hydrolysis with the unwinding of duplex DNA by translocating in the 3'-5' direction.</text>
        <dbReference type="EC" id="5.6.2.4"/>
    </reaction>
</comment>
<dbReference type="GeneID" id="14407995"/>
<dbReference type="PANTHER" id="PTHR42957:SF1">
    <property type="entry name" value="HELICASE MJ1565-RELATED"/>
    <property type="match status" value="1"/>
</dbReference>
<reference evidence="7" key="1">
    <citation type="submission" date="2012-02" db="EMBL/GenBank/DDBJ databases">
        <title>Complete sequence of chromosome of Methanomethylovorans hollandica DSM 15978.</title>
        <authorList>
            <person name="Lucas S."/>
            <person name="Copeland A."/>
            <person name="Lapidus A."/>
            <person name="Glavina del Rio T."/>
            <person name="Dalin E."/>
            <person name="Tice H."/>
            <person name="Bruce D."/>
            <person name="Goodwin L."/>
            <person name="Pitluck S."/>
            <person name="Peters L."/>
            <person name="Mikhailova N."/>
            <person name="Held B."/>
            <person name="Kyrpides N."/>
            <person name="Mavromatis K."/>
            <person name="Ivanova N."/>
            <person name="Brettin T."/>
            <person name="Detter J.C."/>
            <person name="Han C."/>
            <person name="Larimer F."/>
            <person name="Land M."/>
            <person name="Hauser L."/>
            <person name="Markowitz V."/>
            <person name="Cheng J.-F."/>
            <person name="Hugenholtz P."/>
            <person name="Woyke T."/>
            <person name="Wu D."/>
            <person name="Spring S."/>
            <person name="Schroeder M."/>
            <person name="Brambilla E."/>
            <person name="Klenk H.-P."/>
            <person name="Eisen J.A."/>
        </authorList>
    </citation>
    <scope>NUCLEOTIDE SEQUENCE [LARGE SCALE GENOMIC DNA]</scope>
    <source>
        <strain evidence="7">DSM 15978 / NBRC 107637 / DMS1</strain>
    </source>
</reference>
<evidence type="ECO:0000256" key="4">
    <source>
        <dbReference type="ARBA" id="ARBA00048988"/>
    </source>
</evidence>
<dbReference type="Gene3D" id="3.40.50.300">
    <property type="entry name" value="P-loop containing nucleotide triphosphate hydrolases"/>
    <property type="match status" value="2"/>
</dbReference>
<comment type="catalytic activity">
    <reaction evidence="3">
        <text>ATP + H2O = ADP + phosphate + H(+)</text>
        <dbReference type="Rhea" id="RHEA:13065"/>
        <dbReference type="ChEBI" id="CHEBI:15377"/>
        <dbReference type="ChEBI" id="CHEBI:15378"/>
        <dbReference type="ChEBI" id="CHEBI:30616"/>
        <dbReference type="ChEBI" id="CHEBI:43474"/>
        <dbReference type="ChEBI" id="CHEBI:456216"/>
        <dbReference type="EC" id="5.6.2.3"/>
    </reaction>
</comment>
<accession>L0KSM8</accession>
<protein>
    <submittedName>
        <fullName evidence="6">Putative ATPase</fullName>
    </submittedName>
</protein>
<dbReference type="InterPro" id="IPR027417">
    <property type="entry name" value="P-loop_NTPase"/>
</dbReference>
<gene>
    <name evidence="6" type="ordered locus">Metho_0134</name>
</gene>
<dbReference type="GO" id="GO:0043138">
    <property type="term" value="F:3'-5' DNA helicase activity"/>
    <property type="evidence" value="ECO:0007669"/>
    <property type="project" value="UniProtKB-EC"/>
</dbReference>
<dbReference type="KEGG" id="mhz:Metho_0134"/>
<dbReference type="HOGENOM" id="CLU_058575_0_0_2"/>
<dbReference type="InterPro" id="IPR002789">
    <property type="entry name" value="HerA_central"/>
</dbReference>
<dbReference type="InterPro" id="IPR008571">
    <property type="entry name" value="HerA-like"/>
</dbReference>
<dbReference type="AlphaFoldDB" id="L0KSM8"/>
<dbReference type="Proteomes" id="UP000010866">
    <property type="component" value="Chromosome"/>
</dbReference>
<dbReference type="RefSeq" id="WP_015323591.1">
    <property type="nucleotide sequence ID" value="NC_019977.1"/>
</dbReference>
<dbReference type="STRING" id="867904.Metho_0134"/>
<organism evidence="6 7">
    <name type="scientific">Methanomethylovorans hollandica (strain DSM 15978 / NBRC 107637 / DMS1)</name>
    <dbReference type="NCBI Taxonomy" id="867904"/>
    <lineage>
        <taxon>Archaea</taxon>
        <taxon>Methanobacteriati</taxon>
        <taxon>Methanobacteriota</taxon>
        <taxon>Stenosarchaea group</taxon>
        <taxon>Methanomicrobia</taxon>
        <taxon>Methanosarcinales</taxon>
        <taxon>Methanosarcinaceae</taxon>
        <taxon>Methanomethylovorans</taxon>
    </lineage>
</organism>